<dbReference type="Proteomes" id="UP000887540">
    <property type="component" value="Unplaced"/>
</dbReference>
<keyword evidence="2" id="KW-1185">Reference proteome</keyword>
<dbReference type="GO" id="GO:0004888">
    <property type="term" value="F:transmembrane signaling receptor activity"/>
    <property type="evidence" value="ECO:0007669"/>
    <property type="project" value="InterPro"/>
</dbReference>
<proteinExistence type="predicted"/>
<dbReference type="InterPro" id="IPR006202">
    <property type="entry name" value="Neur_chan_lig-bd"/>
</dbReference>
<protein>
    <submittedName>
        <fullName evidence="3">Neurotransmitter-gated ion-channel ligand-binding domain-containing protein</fullName>
    </submittedName>
</protein>
<dbReference type="InterPro" id="IPR006201">
    <property type="entry name" value="Neur_channel"/>
</dbReference>
<dbReference type="WBParaSite" id="ACRNAN_scaffold1219.g24928.t1">
    <property type="protein sequence ID" value="ACRNAN_scaffold1219.g24928.t1"/>
    <property type="gene ID" value="ACRNAN_scaffold1219.g24928"/>
</dbReference>
<reference evidence="3" key="1">
    <citation type="submission" date="2022-11" db="UniProtKB">
        <authorList>
            <consortium name="WormBaseParasite"/>
        </authorList>
    </citation>
    <scope>IDENTIFICATION</scope>
</reference>
<dbReference type="GO" id="GO:0016020">
    <property type="term" value="C:membrane"/>
    <property type="evidence" value="ECO:0007669"/>
    <property type="project" value="InterPro"/>
</dbReference>
<dbReference type="PANTHER" id="PTHR18945">
    <property type="entry name" value="NEUROTRANSMITTER GATED ION CHANNEL"/>
    <property type="match status" value="1"/>
</dbReference>
<evidence type="ECO:0000259" key="1">
    <source>
        <dbReference type="Pfam" id="PF02931"/>
    </source>
</evidence>
<dbReference type="AlphaFoldDB" id="A0A914CLR2"/>
<organism evidence="2 3">
    <name type="scientific">Acrobeloides nanus</name>
    <dbReference type="NCBI Taxonomy" id="290746"/>
    <lineage>
        <taxon>Eukaryota</taxon>
        <taxon>Metazoa</taxon>
        <taxon>Ecdysozoa</taxon>
        <taxon>Nematoda</taxon>
        <taxon>Chromadorea</taxon>
        <taxon>Rhabditida</taxon>
        <taxon>Tylenchina</taxon>
        <taxon>Cephalobomorpha</taxon>
        <taxon>Cephaloboidea</taxon>
        <taxon>Cephalobidae</taxon>
        <taxon>Acrobeloides</taxon>
    </lineage>
</organism>
<name>A0A914CLR2_9BILA</name>
<evidence type="ECO:0000313" key="2">
    <source>
        <dbReference type="Proteomes" id="UP000887540"/>
    </source>
</evidence>
<feature type="domain" description="Neurotransmitter-gated ion-channel ligand-binding" evidence="1">
    <location>
        <begin position="20"/>
        <end position="175"/>
    </location>
</feature>
<dbReference type="InterPro" id="IPR036734">
    <property type="entry name" value="Neur_chan_lig-bd_sf"/>
</dbReference>
<accession>A0A914CLR2</accession>
<dbReference type="CDD" id="cd18989">
    <property type="entry name" value="LGIC_ECD_cation"/>
    <property type="match status" value="1"/>
</dbReference>
<sequence length="211" mass="24264">MVVNTPNAFFLSSQLGQTLNQLLNNTFNNYDKRTRPFQGERPLIFSARITVAMLINLVSEAQTVSFNMAQYLRWQDPRLAWDPAKYNNISQIYVPSSSLWMPPIFFYNSIQTDAELSDPTALILSNGNITVYLPEFVNCVSRIVMDRFPFDTQYVIIGQTSALLPIQEMDAVMMEPPSLDQAYFLVKYIDRVAKKSKFLRFLDQIFGTTKD</sequence>
<dbReference type="GO" id="GO:0005230">
    <property type="term" value="F:extracellular ligand-gated monoatomic ion channel activity"/>
    <property type="evidence" value="ECO:0007669"/>
    <property type="project" value="InterPro"/>
</dbReference>
<evidence type="ECO:0000313" key="3">
    <source>
        <dbReference type="WBParaSite" id="ACRNAN_scaffold1219.g24928.t1"/>
    </source>
</evidence>
<dbReference type="SUPFAM" id="SSF63712">
    <property type="entry name" value="Nicotinic receptor ligand binding domain-like"/>
    <property type="match status" value="1"/>
</dbReference>
<dbReference type="Pfam" id="PF02931">
    <property type="entry name" value="Neur_chan_LBD"/>
    <property type="match status" value="1"/>
</dbReference>
<dbReference type="Gene3D" id="2.70.170.10">
    <property type="entry name" value="Neurotransmitter-gated ion-channel ligand-binding domain"/>
    <property type="match status" value="1"/>
</dbReference>